<sequence length="228" mass="26425">MGQASLYFWVHSITKNPKSKYFRPAIDFPLSLVYNTVIVKIYLWERANKMNDVFVERMVKKKFETTDMLVILGVILGIIVLSLVGIYVGFFMLMFPMLSLLIMAGAVFGGYKLISMRMLEYEYSITNGFVTVDKIMNRATRKRMTSFECSTCEDIGVYQEAEARLRTRSFDSRVFATQFADRRDSWFMIVRSGKTGKTLVVFDPDEDMQEAVKKFIPRSLKFEKFGRG</sequence>
<keyword evidence="1" id="KW-0472">Membrane</keyword>
<organism evidence="2 3">
    <name type="scientific">Acutalibacter muris</name>
    <dbReference type="NCBI Taxonomy" id="1796620"/>
    <lineage>
        <taxon>Bacteria</taxon>
        <taxon>Bacillati</taxon>
        <taxon>Bacillota</taxon>
        <taxon>Clostridia</taxon>
        <taxon>Eubacteriales</taxon>
        <taxon>Acutalibacteraceae</taxon>
        <taxon>Acutalibacter</taxon>
    </lineage>
</organism>
<evidence type="ECO:0000256" key="1">
    <source>
        <dbReference type="SAM" id="Phobius"/>
    </source>
</evidence>
<keyword evidence="1" id="KW-1133">Transmembrane helix</keyword>
<evidence type="ECO:0000313" key="3">
    <source>
        <dbReference type="Proteomes" id="UP000196710"/>
    </source>
</evidence>
<dbReference type="EMBL" id="CP021422">
    <property type="protein sequence ID" value="ASB39326.1"/>
    <property type="molecule type" value="Genomic_DNA"/>
</dbReference>
<gene>
    <name evidence="2" type="ORF">ADH66_00815</name>
</gene>
<keyword evidence="1" id="KW-0812">Transmembrane</keyword>
<dbReference type="InterPro" id="IPR046088">
    <property type="entry name" value="DUF6106"/>
</dbReference>
<evidence type="ECO:0000313" key="2">
    <source>
        <dbReference type="EMBL" id="ASB39326.1"/>
    </source>
</evidence>
<dbReference type="Pfam" id="PF19601">
    <property type="entry name" value="DUF6106"/>
    <property type="match status" value="1"/>
</dbReference>
<feature type="transmembrane region" description="Helical" evidence="1">
    <location>
        <begin position="65"/>
        <end position="87"/>
    </location>
</feature>
<dbReference type="Proteomes" id="UP000196710">
    <property type="component" value="Chromosome"/>
</dbReference>
<feature type="transmembrane region" description="Helical" evidence="1">
    <location>
        <begin position="25"/>
        <end position="44"/>
    </location>
</feature>
<evidence type="ECO:0008006" key="4">
    <source>
        <dbReference type="Google" id="ProtNLM"/>
    </source>
</evidence>
<proteinExistence type="predicted"/>
<accession>A0ABM6L240</accession>
<reference evidence="3" key="1">
    <citation type="submission" date="2017-05" db="EMBL/GenBank/DDBJ databases">
        <title>Improved OligoMM genomes.</title>
        <authorList>
            <person name="Garzetti D."/>
        </authorList>
    </citation>
    <scope>NUCLEOTIDE SEQUENCE [LARGE SCALE GENOMIC DNA]</scope>
    <source>
        <strain evidence="3">KB18</strain>
    </source>
</reference>
<protein>
    <recommendedName>
        <fullName evidence="4">YcxB-like protein domain-containing protein</fullName>
    </recommendedName>
</protein>
<keyword evidence="3" id="KW-1185">Reference proteome</keyword>
<feature type="transmembrane region" description="Helical" evidence="1">
    <location>
        <begin position="93"/>
        <end position="114"/>
    </location>
</feature>
<name>A0ABM6L240_9FIRM</name>